<feature type="transmembrane region" description="Helical" evidence="9">
    <location>
        <begin position="402"/>
        <end position="423"/>
    </location>
</feature>
<dbReference type="AlphaFoldDB" id="A0A0L7L0L4"/>
<proteinExistence type="inferred from homology"/>
<keyword evidence="3" id="KW-0813">Transport</keyword>
<feature type="compositionally biased region" description="Low complexity" evidence="8">
    <location>
        <begin position="307"/>
        <end position="323"/>
    </location>
</feature>
<dbReference type="GO" id="GO:0005283">
    <property type="term" value="F:amino acid:sodium symporter activity"/>
    <property type="evidence" value="ECO:0007669"/>
    <property type="project" value="TreeGrafter"/>
</dbReference>
<feature type="compositionally biased region" description="Low complexity" evidence="8">
    <location>
        <begin position="19"/>
        <end position="34"/>
    </location>
</feature>
<feature type="transmembrane region" description="Helical" evidence="9">
    <location>
        <begin position="686"/>
        <end position="707"/>
    </location>
</feature>
<dbReference type="GO" id="GO:0089718">
    <property type="term" value="P:amino acid import across plasma membrane"/>
    <property type="evidence" value="ECO:0007669"/>
    <property type="project" value="TreeGrafter"/>
</dbReference>
<feature type="region of interest" description="Disordered" evidence="8">
    <location>
        <begin position="1"/>
        <end position="47"/>
    </location>
</feature>
<evidence type="ECO:0000256" key="4">
    <source>
        <dbReference type="ARBA" id="ARBA00022692"/>
    </source>
</evidence>
<feature type="transmembrane region" description="Helical" evidence="9">
    <location>
        <begin position="492"/>
        <end position="514"/>
    </location>
</feature>
<sequence length="722" mass="78808">MEVVNLDEGRYEQTKNVPGSSADSDASGSVLDSDQCSEDFDRISDDDNLREDLQKTIPECYKSDSNFSSQASSDITNDEEFQATALCQFMDILNDLDEVLDKSLLACLDDGANTFDSDDEDIICKIKECIGESQEQSLQSEGPSSIDENTQVVTCSSAASAPLFEETSAFTESVSERPPLSTLGRSKSFSELSVSNRQALVTPLERASTTNDTLRNSMRRLDPIVLPAISTQEACEPLTLPVILFLDHVNMRPSSAPIQLQVTAANLSSSGSSGPLILGRRTLLMNRTLSLPSPGESDTTTGEWTGRNTARSTARSSASSSSNESLAIANPVNIPTSEDRNEETDEPPFGVWPHRMSAMLACLSCTVGIFNISRFAIFILGAGPLDMWRISPIFQGVGVSMLITQAVIGTYSIIGLSWVFVYFRDSFITSNDKYKWAMPHEYNIEVLPRRGVTTQHGVDWDILRHDKVPGGVQFGRGLDDCVRLAQQRIAAVYMLIFIPICGTLVLCTKLLTLIPYDTVTNIFSETEWSEFFINSNPMPGNVASTPVRYTGHYGSLVGVSVLKSGNVARTLSGWQPLQLATQLVPATLAVLPANVQLAVWHCVIAGVLAINAPALRAGIKVVHFMDYVWVGAWWQCVLHVALACGVFVVRGRPYAPDAVARALLSGRRRAACVLPALLSLTYWPVWARQVAVLLQQGALVVVPLTAFTQTWRYMSKGPPDIL</sequence>
<dbReference type="InterPro" id="IPR037272">
    <property type="entry name" value="SNS_sf"/>
</dbReference>
<evidence type="ECO:0000256" key="8">
    <source>
        <dbReference type="SAM" id="MobiDB-lite"/>
    </source>
</evidence>
<feature type="transmembrane region" description="Helical" evidence="9">
    <location>
        <begin position="627"/>
        <end position="649"/>
    </location>
</feature>
<feature type="non-terminal residue" evidence="10">
    <location>
        <position position="1"/>
    </location>
</feature>
<comment type="caution">
    <text evidence="10">The sequence shown here is derived from an EMBL/GenBank/DDBJ whole genome shotgun (WGS) entry which is preliminary data.</text>
</comment>
<keyword evidence="7 9" id="KW-0472">Membrane</keyword>
<evidence type="ECO:0000256" key="6">
    <source>
        <dbReference type="ARBA" id="ARBA00022989"/>
    </source>
</evidence>
<dbReference type="PANTHER" id="PTHR11616">
    <property type="entry name" value="SODIUM/CHLORIDE DEPENDENT TRANSPORTER"/>
    <property type="match status" value="1"/>
</dbReference>
<keyword evidence="4 9" id="KW-0812">Transmembrane</keyword>
<feature type="transmembrane region" description="Helical" evidence="9">
    <location>
        <begin position="358"/>
        <end position="382"/>
    </location>
</feature>
<evidence type="ECO:0000313" key="11">
    <source>
        <dbReference type="Proteomes" id="UP000037510"/>
    </source>
</evidence>
<gene>
    <name evidence="10" type="ORF">OBRU01_18465</name>
</gene>
<comment type="similarity">
    <text evidence="2">Belongs to the sodium:neurotransmitter symporter (SNF) (TC 2.A.22) family.</text>
</comment>
<dbReference type="GO" id="GO:0005886">
    <property type="term" value="C:plasma membrane"/>
    <property type="evidence" value="ECO:0007669"/>
    <property type="project" value="TreeGrafter"/>
</dbReference>
<name>A0A0L7L0L4_OPEBR</name>
<evidence type="ECO:0000256" key="3">
    <source>
        <dbReference type="ARBA" id="ARBA00022448"/>
    </source>
</evidence>
<accession>A0A0L7L0L4</accession>
<dbReference type="SUPFAM" id="SSF161070">
    <property type="entry name" value="SNF-like"/>
    <property type="match status" value="1"/>
</dbReference>
<evidence type="ECO:0000313" key="10">
    <source>
        <dbReference type="EMBL" id="KOB68851.1"/>
    </source>
</evidence>
<feature type="compositionally biased region" description="Polar residues" evidence="8">
    <location>
        <begin position="288"/>
        <end position="303"/>
    </location>
</feature>
<evidence type="ECO:0000256" key="7">
    <source>
        <dbReference type="ARBA" id="ARBA00023136"/>
    </source>
</evidence>
<dbReference type="PANTHER" id="PTHR11616:SF323">
    <property type="entry name" value="SODIUM-DEPENDENT TRANSPORTER BEDRAGGLED"/>
    <property type="match status" value="1"/>
</dbReference>
<dbReference type="InterPro" id="IPR000175">
    <property type="entry name" value="Na/ntran_symport"/>
</dbReference>
<keyword evidence="6 9" id="KW-1133">Transmembrane helix</keyword>
<dbReference type="Pfam" id="PF00209">
    <property type="entry name" value="SNF"/>
    <property type="match status" value="1"/>
</dbReference>
<evidence type="ECO:0000256" key="5">
    <source>
        <dbReference type="ARBA" id="ARBA00022847"/>
    </source>
</evidence>
<dbReference type="Proteomes" id="UP000037510">
    <property type="component" value="Unassembled WGS sequence"/>
</dbReference>
<feature type="transmembrane region" description="Helical" evidence="9">
    <location>
        <begin position="597"/>
        <end position="615"/>
    </location>
</feature>
<dbReference type="EMBL" id="JTDY01003901">
    <property type="protein sequence ID" value="KOB68851.1"/>
    <property type="molecule type" value="Genomic_DNA"/>
</dbReference>
<dbReference type="STRING" id="104452.A0A0L7L0L4"/>
<evidence type="ECO:0000256" key="1">
    <source>
        <dbReference type="ARBA" id="ARBA00004141"/>
    </source>
</evidence>
<organism evidence="10 11">
    <name type="scientific">Operophtera brumata</name>
    <name type="common">Winter moth</name>
    <name type="synonym">Phalaena brumata</name>
    <dbReference type="NCBI Taxonomy" id="104452"/>
    <lineage>
        <taxon>Eukaryota</taxon>
        <taxon>Metazoa</taxon>
        <taxon>Ecdysozoa</taxon>
        <taxon>Arthropoda</taxon>
        <taxon>Hexapoda</taxon>
        <taxon>Insecta</taxon>
        <taxon>Pterygota</taxon>
        <taxon>Neoptera</taxon>
        <taxon>Endopterygota</taxon>
        <taxon>Lepidoptera</taxon>
        <taxon>Glossata</taxon>
        <taxon>Ditrysia</taxon>
        <taxon>Geometroidea</taxon>
        <taxon>Geometridae</taxon>
        <taxon>Larentiinae</taxon>
        <taxon>Operophtera</taxon>
    </lineage>
</organism>
<reference evidence="10 11" key="1">
    <citation type="journal article" date="2015" name="Genome Biol. Evol.">
        <title>The genome of winter moth (Operophtera brumata) provides a genomic perspective on sexual dimorphism and phenology.</title>
        <authorList>
            <person name="Derks M.F."/>
            <person name="Smit S."/>
            <person name="Salis L."/>
            <person name="Schijlen E."/>
            <person name="Bossers A."/>
            <person name="Mateman C."/>
            <person name="Pijl A.S."/>
            <person name="de Ridder D."/>
            <person name="Groenen M.A."/>
            <person name="Visser M.E."/>
            <person name="Megens H.J."/>
        </authorList>
    </citation>
    <scope>NUCLEOTIDE SEQUENCE [LARGE SCALE GENOMIC DNA]</scope>
    <source>
        <strain evidence="10">WM2013NL</strain>
        <tissue evidence="10">Head and thorax</tissue>
    </source>
</reference>
<comment type="subcellular location">
    <subcellularLocation>
        <location evidence="1">Membrane</location>
        <topology evidence="1">Multi-pass membrane protein</topology>
    </subcellularLocation>
</comment>
<evidence type="ECO:0000256" key="2">
    <source>
        <dbReference type="ARBA" id="ARBA00006459"/>
    </source>
</evidence>
<protein>
    <submittedName>
        <fullName evidence="10">Transporter</fullName>
    </submittedName>
</protein>
<feature type="region of interest" description="Disordered" evidence="8">
    <location>
        <begin position="288"/>
        <end position="349"/>
    </location>
</feature>
<evidence type="ECO:0000256" key="9">
    <source>
        <dbReference type="SAM" id="Phobius"/>
    </source>
</evidence>
<dbReference type="GO" id="GO:0015179">
    <property type="term" value="F:L-amino acid transmembrane transporter activity"/>
    <property type="evidence" value="ECO:0007669"/>
    <property type="project" value="TreeGrafter"/>
</dbReference>
<keyword evidence="5" id="KW-0769">Symport</keyword>
<keyword evidence="11" id="KW-1185">Reference proteome</keyword>
<feature type="non-terminal residue" evidence="10">
    <location>
        <position position="722"/>
    </location>
</feature>